<dbReference type="Proteomes" id="UP001221366">
    <property type="component" value="Unassembled WGS sequence"/>
</dbReference>
<sequence length="363" mass="42319">MSRYKEILIKNYFISRGWNLKREGNLFVYFSPPENIGLPQDYLLELPKMSANEKGFDNYIERLIEDLIFALPSESNKEDLKILFSKENSILKYKIFDADSSDGTISFQKHIDSLDNFKKALSQAVIFTATNKPIFGDAKYEVESYLNRCRALQTEKGSYVTRLEIPNDTIYTAFSKIESEDINHKLFDTLEYIEENIFNAKSKMDITENYLQDISPILNYELFNSIKNIYTKSHINNLEYQLSSHNQIRRIETERVQKSIPYFTKYLRDVKKLLLDVVPLEAIGYIKKLSSLAPLHSTRNEVTIDAEISGNTETIKIILRSDEYIEAIEAHKNEWPIRIKGKAQQNKTMLTIKEIEEFAIIKK</sequence>
<evidence type="ECO:0000313" key="2">
    <source>
        <dbReference type="Proteomes" id="UP001221366"/>
    </source>
</evidence>
<name>A0ABT5Y0L8_9FLAO</name>
<keyword evidence="2" id="KW-1185">Reference proteome</keyword>
<proteinExistence type="predicted"/>
<dbReference type="EMBL" id="JARFVB010000007">
    <property type="protein sequence ID" value="MDF0716992.1"/>
    <property type="molecule type" value="Genomic_DNA"/>
</dbReference>
<reference evidence="1 2" key="1">
    <citation type="submission" date="2023-03" db="EMBL/GenBank/DDBJ databases">
        <title>Muricauda XX sp. nov. and Muricauda XXX sp. nov., two novel species isolated from Okinawa Trough.</title>
        <authorList>
            <person name="Cao W."/>
            <person name="Deng X."/>
        </authorList>
    </citation>
    <scope>NUCLEOTIDE SEQUENCE [LARGE SCALE GENOMIC DNA]</scope>
    <source>
        <strain evidence="1 2">334s03</strain>
    </source>
</reference>
<dbReference type="RefSeq" id="WP_275616162.1">
    <property type="nucleotide sequence ID" value="NZ_JARFVB010000007.1"/>
</dbReference>
<protein>
    <submittedName>
        <fullName evidence="1">Uncharacterized protein</fullName>
    </submittedName>
</protein>
<gene>
    <name evidence="1" type="ORF">PY092_12590</name>
</gene>
<accession>A0ABT5Y0L8</accession>
<comment type="caution">
    <text evidence="1">The sequence shown here is derived from an EMBL/GenBank/DDBJ whole genome shotgun (WGS) entry which is preliminary data.</text>
</comment>
<evidence type="ECO:0000313" key="1">
    <source>
        <dbReference type="EMBL" id="MDF0716992.1"/>
    </source>
</evidence>
<organism evidence="1 2">
    <name type="scientific">Flagellimonas yonaguniensis</name>
    <dbReference type="NCBI Taxonomy" id="3031325"/>
    <lineage>
        <taxon>Bacteria</taxon>
        <taxon>Pseudomonadati</taxon>
        <taxon>Bacteroidota</taxon>
        <taxon>Flavobacteriia</taxon>
        <taxon>Flavobacteriales</taxon>
        <taxon>Flavobacteriaceae</taxon>
        <taxon>Flagellimonas</taxon>
    </lineage>
</organism>